<keyword evidence="1" id="KW-0472">Membrane</keyword>
<dbReference type="AlphaFoldDB" id="A0A0L8HC46"/>
<proteinExistence type="predicted"/>
<feature type="transmembrane region" description="Helical" evidence="1">
    <location>
        <begin position="43"/>
        <end position="65"/>
    </location>
</feature>
<accession>A0A0L8HC46</accession>
<evidence type="ECO:0000256" key="1">
    <source>
        <dbReference type="SAM" id="Phobius"/>
    </source>
</evidence>
<name>A0A0L8HC46_OCTBM</name>
<protein>
    <submittedName>
        <fullName evidence="2">Uncharacterized protein</fullName>
    </submittedName>
</protein>
<reference evidence="2" key="1">
    <citation type="submission" date="2015-07" db="EMBL/GenBank/DDBJ databases">
        <title>MeaNS - Measles Nucleotide Surveillance Program.</title>
        <authorList>
            <person name="Tran T."/>
            <person name="Druce J."/>
        </authorList>
    </citation>
    <scope>NUCLEOTIDE SEQUENCE</scope>
    <source>
        <strain evidence="2">UCB-OBI-ISO-001</strain>
        <tissue evidence="2">Gonad</tissue>
    </source>
</reference>
<dbReference type="EMBL" id="KQ418552">
    <property type="protein sequence ID" value="KOF86871.1"/>
    <property type="molecule type" value="Genomic_DNA"/>
</dbReference>
<keyword evidence="1" id="KW-1133">Transmembrane helix</keyword>
<keyword evidence="1" id="KW-0812">Transmembrane</keyword>
<evidence type="ECO:0000313" key="2">
    <source>
        <dbReference type="EMBL" id="KOF86871.1"/>
    </source>
</evidence>
<organism evidence="2">
    <name type="scientific">Octopus bimaculoides</name>
    <name type="common">California two-spotted octopus</name>
    <dbReference type="NCBI Taxonomy" id="37653"/>
    <lineage>
        <taxon>Eukaryota</taxon>
        <taxon>Metazoa</taxon>
        <taxon>Spiralia</taxon>
        <taxon>Lophotrochozoa</taxon>
        <taxon>Mollusca</taxon>
        <taxon>Cephalopoda</taxon>
        <taxon>Coleoidea</taxon>
        <taxon>Octopodiformes</taxon>
        <taxon>Octopoda</taxon>
        <taxon>Incirrata</taxon>
        <taxon>Octopodidae</taxon>
        <taxon>Octopus</taxon>
    </lineage>
</organism>
<gene>
    <name evidence="2" type="ORF">OCBIM_22017858mg</name>
</gene>
<sequence length="76" mass="9180">MAILHKPKCSTSLNYRSKVVISKQMVLFHFKTSATCKHIIIHFYVYFCFIFFMYVYIFLYGFLLFNKLDEAKKCIF</sequence>